<dbReference type="GO" id="GO:0035539">
    <property type="term" value="F:8-oxo-7,8-dihydrodeoxyguanosine triphosphate pyrophosphatase activity"/>
    <property type="evidence" value="ECO:0007669"/>
    <property type="project" value="UniProtKB-EC"/>
</dbReference>
<dbReference type="SUPFAM" id="SSF51391">
    <property type="entry name" value="Thiamin phosphate synthase"/>
    <property type="match status" value="1"/>
</dbReference>
<dbReference type="InterPro" id="IPR000086">
    <property type="entry name" value="NUDIX_hydrolase_dom"/>
</dbReference>
<feature type="binding site" evidence="17">
    <location>
        <position position="23"/>
    </location>
    <ligand>
        <name>8-oxo-dGTP</name>
        <dbReference type="ChEBI" id="CHEBI:77896"/>
    </ligand>
</feature>
<dbReference type="RefSeq" id="WP_083725326.1">
    <property type="nucleotide sequence ID" value="NZ_FOUD01000012.1"/>
</dbReference>
<evidence type="ECO:0000259" key="19">
    <source>
        <dbReference type="PROSITE" id="PS51462"/>
    </source>
</evidence>
<evidence type="ECO:0000256" key="13">
    <source>
        <dbReference type="ARBA" id="ARBA00040794"/>
    </source>
</evidence>
<dbReference type="InterPro" id="IPR015797">
    <property type="entry name" value="NUDIX_hydrolase-like_dom_sf"/>
</dbReference>
<comment type="cofactor">
    <cofactor evidence="1 18">
        <name>Mg(2+)</name>
        <dbReference type="ChEBI" id="CHEBI:18420"/>
    </cofactor>
</comment>
<evidence type="ECO:0000256" key="17">
    <source>
        <dbReference type="PIRSR" id="PIRSR603561-1"/>
    </source>
</evidence>
<dbReference type="PRINTS" id="PR00502">
    <property type="entry name" value="NUDIXFAMILY"/>
</dbReference>
<dbReference type="GO" id="GO:0044715">
    <property type="term" value="F:8-oxo-dGDP phosphatase activity"/>
    <property type="evidence" value="ECO:0007669"/>
    <property type="project" value="TreeGrafter"/>
</dbReference>
<evidence type="ECO:0000256" key="14">
    <source>
        <dbReference type="ARBA" id="ARBA00041592"/>
    </source>
</evidence>
<dbReference type="InterPro" id="IPR047127">
    <property type="entry name" value="MutT-like"/>
</dbReference>
<evidence type="ECO:0000256" key="6">
    <source>
        <dbReference type="ARBA" id="ARBA00022763"/>
    </source>
</evidence>
<dbReference type="SUPFAM" id="SSF55811">
    <property type="entry name" value="Nudix"/>
    <property type="match status" value="1"/>
</dbReference>
<dbReference type="Pfam" id="PF02581">
    <property type="entry name" value="TMP-TENI"/>
    <property type="match status" value="1"/>
</dbReference>
<dbReference type="InterPro" id="IPR022998">
    <property type="entry name" value="ThiamineP_synth_TenI"/>
</dbReference>
<feature type="binding site" evidence="17">
    <location>
        <position position="119"/>
    </location>
    <ligand>
        <name>8-oxo-dGTP</name>
        <dbReference type="ChEBI" id="CHEBI:77896"/>
    </ligand>
</feature>
<dbReference type="PANTHER" id="PTHR47707">
    <property type="entry name" value="8-OXO-DGTP DIPHOSPHATASE"/>
    <property type="match status" value="1"/>
</dbReference>
<dbReference type="PROSITE" id="PS51462">
    <property type="entry name" value="NUDIX"/>
    <property type="match status" value="1"/>
</dbReference>
<dbReference type="GO" id="GO:0009228">
    <property type="term" value="P:thiamine biosynthetic process"/>
    <property type="evidence" value="ECO:0007669"/>
    <property type="project" value="UniProtKB-KW"/>
</dbReference>
<dbReference type="NCBIfam" id="NF006530">
    <property type="entry name" value="PRK08999.1"/>
    <property type="match status" value="1"/>
</dbReference>
<evidence type="ECO:0000256" key="4">
    <source>
        <dbReference type="ARBA" id="ARBA00022705"/>
    </source>
</evidence>
<dbReference type="InterPro" id="IPR029119">
    <property type="entry name" value="MutY_C"/>
</dbReference>
<evidence type="ECO:0000256" key="11">
    <source>
        <dbReference type="ARBA" id="ARBA00036904"/>
    </source>
</evidence>
<comment type="similarity">
    <text evidence="2">Belongs to the Nudix hydrolase family.</text>
</comment>
<keyword evidence="8 18" id="KW-0460">Magnesium</keyword>
<keyword evidence="6" id="KW-0227">DNA damage</keyword>
<dbReference type="EMBL" id="MUBC01000008">
    <property type="protein sequence ID" value="ONM44880.1"/>
    <property type="molecule type" value="Genomic_DNA"/>
</dbReference>
<feature type="binding site" evidence="18">
    <location>
        <position position="57"/>
    </location>
    <ligand>
        <name>Mg(2+)</name>
        <dbReference type="ChEBI" id="CHEBI:18420"/>
    </ligand>
</feature>
<dbReference type="CDD" id="cd03425">
    <property type="entry name" value="NUDIX_MutT_NudA_like"/>
    <property type="match status" value="1"/>
</dbReference>
<feature type="binding site" evidence="17">
    <location>
        <begin position="34"/>
        <end position="37"/>
    </location>
    <ligand>
        <name>8-oxo-dGTP</name>
        <dbReference type="ChEBI" id="CHEBI:77896"/>
    </ligand>
</feature>
<evidence type="ECO:0000256" key="7">
    <source>
        <dbReference type="ARBA" id="ARBA00022801"/>
    </source>
</evidence>
<evidence type="ECO:0000256" key="1">
    <source>
        <dbReference type="ARBA" id="ARBA00001946"/>
    </source>
</evidence>
<feature type="domain" description="Nudix hydrolase" evidence="19">
    <location>
        <begin position="1"/>
        <end position="130"/>
    </location>
</feature>
<dbReference type="PROSITE" id="PS00893">
    <property type="entry name" value="NUDIX_BOX"/>
    <property type="match status" value="1"/>
</dbReference>
<dbReference type="AlphaFoldDB" id="A0A1S8DJT8"/>
<evidence type="ECO:0000256" key="2">
    <source>
        <dbReference type="ARBA" id="ARBA00005582"/>
    </source>
</evidence>
<dbReference type="EC" id="3.6.1.55" evidence="12"/>
<dbReference type="Proteomes" id="UP000242847">
    <property type="component" value="Unassembled WGS sequence"/>
</dbReference>
<evidence type="ECO:0000256" key="9">
    <source>
        <dbReference type="ARBA" id="ARBA00023204"/>
    </source>
</evidence>
<feature type="binding site" evidence="17">
    <location>
        <position position="28"/>
    </location>
    <ligand>
        <name>8-oxo-dGTP</name>
        <dbReference type="ChEBI" id="CHEBI:77896"/>
    </ligand>
</feature>
<dbReference type="NCBIfam" id="TIGR00586">
    <property type="entry name" value="mutt"/>
    <property type="match status" value="1"/>
</dbReference>
<evidence type="ECO:0000256" key="3">
    <source>
        <dbReference type="ARBA" id="ARBA00022457"/>
    </source>
</evidence>
<dbReference type="InterPro" id="IPR020476">
    <property type="entry name" value="Nudix_hydrolase"/>
</dbReference>
<keyword evidence="9" id="KW-0234">DNA repair</keyword>
<dbReference type="Gene3D" id="3.90.79.10">
    <property type="entry name" value="Nucleoside Triphosphate Pyrophosphohydrolase"/>
    <property type="match status" value="1"/>
</dbReference>
<dbReference type="GO" id="GO:0006281">
    <property type="term" value="P:DNA repair"/>
    <property type="evidence" value="ECO:0007669"/>
    <property type="project" value="UniProtKB-KW"/>
</dbReference>
<protein>
    <recommendedName>
        <fullName evidence="13">8-oxo-dGTP diphosphatase</fullName>
        <ecNumber evidence="12">3.6.1.55</ecNumber>
    </recommendedName>
    <alternativeName>
        <fullName evidence="16">7,8-dihydro-8-oxoguanine-triphosphatase</fullName>
    </alternativeName>
    <alternativeName>
        <fullName evidence="15">Mutator protein MutT</fullName>
    </alternativeName>
    <alternativeName>
        <fullName evidence="14">dGTP pyrophosphohydrolase</fullName>
    </alternativeName>
</protein>
<dbReference type="GO" id="GO:0006260">
    <property type="term" value="P:DNA replication"/>
    <property type="evidence" value="ECO:0007669"/>
    <property type="project" value="UniProtKB-KW"/>
</dbReference>
<dbReference type="OrthoDB" id="9810648at2"/>
<organism evidence="20 21">
    <name type="scientific">Halopseudomonas pachastrellae</name>
    <dbReference type="NCBI Taxonomy" id="254161"/>
    <lineage>
        <taxon>Bacteria</taxon>
        <taxon>Pseudomonadati</taxon>
        <taxon>Pseudomonadota</taxon>
        <taxon>Gammaproteobacteria</taxon>
        <taxon>Pseudomonadales</taxon>
        <taxon>Pseudomonadaceae</taxon>
        <taxon>Halopseudomonas</taxon>
    </lineage>
</organism>
<dbReference type="GO" id="GO:0008413">
    <property type="term" value="F:8-oxo-7,8-dihydroguanosine triphosphate pyrophosphatase activity"/>
    <property type="evidence" value="ECO:0007669"/>
    <property type="project" value="InterPro"/>
</dbReference>
<gene>
    <name evidence="20" type="ORF">BXT89_04990</name>
</gene>
<accession>A0A1S8DJT8</accession>
<evidence type="ECO:0000256" key="8">
    <source>
        <dbReference type="ARBA" id="ARBA00022842"/>
    </source>
</evidence>
<evidence type="ECO:0000256" key="10">
    <source>
        <dbReference type="ARBA" id="ARBA00035861"/>
    </source>
</evidence>
<feature type="binding site" evidence="18">
    <location>
        <position position="37"/>
    </location>
    <ligand>
        <name>Mg(2+)</name>
        <dbReference type="ChEBI" id="CHEBI:18420"/>
    </ligand>
</feature>
<keyword evidence="7" id="KW-0378">Hydrolase</keyword>
<dbReference type="CDD" id="cd00564">
    <property type="entry name" value="TMP_TenI"/>
    <property type="match status" value="1"/>
</dbReference>
<name>A0A1S8DJT8_9GAMM</name>
<proteinExistence type="inferred from homology"/>
<dbReference type="FunFam" id="3.90.79.10:FF:000014">
    <property type="entry name" value="8-oxo-dGTP diphosphatase MutT"/>
    <property type="match status" value="1"/>
</dbReference>
<sequence>MRRIHVMAAVIRDAERRILIAKRPDDAHQGGLWEFPGGKLEPGESRLEALQRELHEELGITVQQARPLIDLQHNYPDKHIRLDVWEVSEFTGTAHGAEGQPVRWVTEHQLPSYAFPAANQPIVAAARLPQRYLITPDCAATEVLQGIEHAIDAGISLIQLRQTQLDIQDYEALCEQVLQRYGARATFMLKGDQPPADRRAGWHLTSRQLRAMCEQPPPTRPLPAERWLSASCHDAEELQMAERLGVDFAVLSPLLPTASHPEASPLGWEQAHAMLNNCRLPVYLLGGLTGDDLAAAHNAGAQGIAAIRGLWNQP</sequence>
<evidence type="ECO:0000313" key="21">
    <source>
        <dbReference type="Proteomes" id="UP000242847"/>
    </source>
</evidence>
<evidence type="ECO:0000256" key="5">
    <source>
        <dbReference type="ARBA" id="ARBA00022723"/>
    </source>
</evidence>
<keyword evidence="3" id="KW-0515">Mutator protein</keyword>
<dbReference type="Gene3D" id="3.20.20.70">
    <property type="entry name" value="Aldolase class I"/>
    <property type="match status" value="1"/>
</dbReference>
<comment type="catalytic activity">
    <reaction evidence="11">
        <text>8-oxo-GTP + H2O = 8-oxo-GMP + diphosphate + H(+)</text>
        <dbReference type="Rhea" id="RHEA:67616"/>
        <dbReference type="ChEBI" id="CHEBI:15377"/>
        <dbReference type="ChEBI" id="CHEBI:15378"/>
        <dbReference type="ChEBI" id="CHEBI:33019"/>
        <dbReference type="ChEBI" id="CHEBI:143553"/>
        <dbReference type="ChEBI" id="CHEBI:145694"/>
    </reaction>
</comment>
<dbReference type="GO" id="GO:0044716">
    <property type="term" value="F:8-oxo-GDP phosphatase activity"/>
    <property type="evidence" value="ECO:0007669"/>
    <property type="project" value="TreeGrafter"/>
</dbReference>
<keyword evidence="4" id="KW-0235">DNA replication</keyword>
<dbReference type="InterPro" id="IPR036206">
    <property type="entry name" value="ThiamineP_synth_sf"/>
</dbReference>
<dbReference type="InterPro" id="IPR003561">
    <property type="entry name" value="Mutator_MutT"/>
</dbReference>
<keyword evidence="5 18" id="KW-0479">Metal-binding</keyword>
<evidence type="ECO:0000256" key="15">
    <source>
        <dbReference type="ARBA" id="ARBA00041979"/>
    </source>
</evidence>
<dbReference type="STRING" id="254161.SAMN05216256_112108"/>
<dbReference type="Pfam" id="PF14815">
    <property type="entry name" value="NUDIX_4"/>
    <property type="match status" value="1"/>
</dbReference>
<evidence type="ECO:0000313" key="20">
    <source>
        <dbReference type="EMBL" id="ONM44880.1"/>
    </source>
</evidence>
<dbReference type="PANTHER" id="PTHR47707:SF1">
    <property type="entry name" value="NUDIX HYDROLASE FAMILY PROTEIN"/>
    <property type="match status" value="1"/>
</dbReference>
<comment type="caution">
    <text evidence="20">The sequence shown here is derived from an EMBL/GenBank/DDBJ whole genome shotgun (WGS) entry which is preliminary data.</text>
</comment>
<evidence type="ECO:0000256" key="18">
    <source>
        <dbReference type="PIRSR" id="PIRSR603561-2"/>
    </source>
</evidence>
<dbReference type="InterPro" id="IPR020084">
    <property type="entry name" value="NUDIX_hydrolase_CS"/>
</dbReference>
<keyword evidence="21" id="KW-1185">Reference proteome</keyword>
<dbReference type="InterPro" id="IPR013785">
    <property type="entry name" value="Aldolase_TIM"/>
</dbReference>
<comment type="catalytic activity">
    <reaction evidence="10">
        <text>8-oxo-dGTP + H2O = 8-oxo-dGMP + diphosphate + H(+)</text>
        <dbReference type="Rhea" id="RHEA:31575"/>
        <dbReference type="ChEBI" id="CHEBI:15377"/>
        <dbReference type="ChEBI" id="CHEBI:15378"/>
        <dbReference type="ChEBI" id="CHEBI:33019"/>
        <dbReference type="ChEBI" id="CHEBI:63224"/>
        <dbReference type="ChEBI" id="CHEBI:77896"/>
        <dbReference type="EC" id="3.6.1.55"/>
    </reaction>
</comment>
<dbReference type="GO" id="GO:0046872">
    <property type="term" value="F:metal ion binding"/>
    <property type="evidence" value="ECO:0007669"/>
    <property type="project" value="UniProtKB-KW"/>
</dbReference>
<reference evidence="20 21" key="1">
    <citation type="submission" date="2017-01" db="EMBL/GenBank/DDBJ databases">
        <title>Draft genome sequence of Pseudomonas pachastrellae type strain CCUG 46540T from a deep sea.</title>
        <authorList>
            <person name="Gomila M."/>
            <person name="Mulet M."/>
            <person name="Lalucat J."/>
            <person name="Garcia-Valdes E."/>
        </authorList>
    </citation>
    <scope>NUCLEOTIDE SEQUENCE [LARGE SCALE GENOMIC DNA]</scope>
    <source>
        <strain evidence="20 21">CCUG 46540</strain>
    </source>
</reference>
<evidence type="ECO:0000256" key="12">
    <source>
        <dbReference type="ARBA" id="ARBA00038905"/>
    </source>
</evidence>
<evidence type="ECO:0000256" key="16">
    <source>
        <dbReference type="ARBA" id="ARBA00042798"/>
    </source>
</evidence>